<evidence type="ECO:0008006" key="3">
    <source>
        <dbReference type="Google" id="ProtNLM"/>
    </source>
</evidence>
<organism evidence="1 2">
    <name type="scientific">Catenulispora pinistramenti</name>
    <dbReference type="NCBI Taxonomy" id="2705254"/>
    <lineage>
        <taxon>Bacteria</taxon>
        <taxon>Bacillati</taxon>
        <taxon>Actinomycetota</taxon>
        <taxon>Actinomycetes</taxon>
        <taxon>Catenulisporales</taxon>
        <taxon>Catenulisporaceae</taxon>
        <taxon>Catenulispora</taxon>
    </lineage>
</organism>
<evidence type="ECO:0000313" key="1">
    <source>
        <dbReference type="EMBL" id="MBS2553046.1"/>
    </source>
</evidence>
<proteinExistence type="predicted"/>
<dbReference type="SUPFAM" id="SSF54826">
    <property type="entry name" value="Enolase N-terminal domain-like"/>
    <property type="match status" value="1"/>
</dbReference>
<dbReference type="Gene3D" id="3.30.390.10">
    <property type="entry name" value="Enolase-like, N-terminal domain"/>
    <property type="match status" value="1"/>
</dbReference>
<gene>
    <name evidence="1" type="ORF">KGQ19_39960</name>
</gene>
<sequence>MKPTDIELRRIAIPLVAPFRTSFGTQHTRELGLVRVRTEQTDGWGELVTMISRSRKQVIRSGGCAAPCLRP</sequence>
<accession>A0ABS5L3X9</accession>
<comment type="caution">
    <text evidence="1">The sequence shown here is derived from an EMBL/GenBank/DDBJ whole genome shotgun (WGS) entry which is preliminary data.</text>
</comment>
<evidence type="ECO:0000313" key="2">
    <source>
        <dbReference type="Proteomes" id="UP000730482"/>
    </source>
</evidence>
<dbReference type="EMBL" id="JAAFYZ010000227">
    <property type="protein sequence ID" value="MBS2553046.1"/>
    <property type="molecule type" value="Genomic_DNA"/>
</dbReference>
<dbReference type="InterPro" id="IPR029017">
    <property type="entry name" value="Enolase-like_N"/>
</dbReference>
<reference evidence="1 2" key="1">
    <citation type="submission" date="2020-02" db="EMBL/GenBank/DDBJ databases">
        <title>Acidophilic actinobacteria isolated from forest soil.</title>
        <authorList>
            <person name="Golinska P."/>
        </authorList>
    </citation>
    <scope>NUCLEOTIDE SEQUENCE [LARGE SCALE GENOMIC DNA]</scope>
    <source>
        <strain evidence="1 2">NL8</strain>
    </source>
</reference>
<protein>
    <recommendedName>
        <fullName evidence="3">O-succinylbenzoate synthase</fullName>
    </recommendedName>
</protein>
<keyword evidence="2" id="KW-1185">Reference proteome</keyword>
<dbReference type="Proteomes" id="UP000730482">
    <property type="component" value="Unassembled WGS sequence"/>
</dbReference>
<name>A0ABS5L3X9_9ACTN</name>